<name>A0A1E4TBB7_9ASCO</name>
<organism evidence="6 7">
    <name type="scientific">Tortispora caseinolytica NRRL Y-17796</name>
    <dbReference type="NCBI Taxonomy" id="767744"/>
    <lineage>
        <taxon>Eukaryota</taxon>
        <taxon>Fungi</taxon>
        <taxon>Dikarya</taxon>
        <taxon>Ascomycota</taxon>
        <taxon>Saccharomycotina</taxon>
        <taxon>Trigonopsidomycetes</taxon>
        <taxon>Trigonopsidales</taxon>
        <taxon>Trigonopsidaceae</taxon>
        <taxon>Tortispora</taxon>
    </lineage>
</organism>
<dbReference type="Gene3D" id="1.25.10.10">
    <property type="entry name" value="Leucine-rich Repeat Variant"/>
    <property type="match status" value="1"/>
</dbReference>
<dbReference type="GO" id="GO:0042273">
    <property type="term" value="P:ribosomal large subunit biogenesis"/>
    <property type="evidence" value="ECO:0007669"/>
    <property type="project" value="EnsemblFungi"/>
</dbReference>
<evidence type="ECO:0000256" key="4">
    <source>
        <dbReference type="SAM" id="MobiDB-lite"/>
    </source>
</evidence>
<dbReference type="GO" id="GO:0070180">
    <property type="term" value="F:large ribosomal subunit rRNA binding"/>
    <property type="evidence" value="ECO:0007669"/>
    <property type="project" value="EnsemblFungi"/>
</dbReference>
<feature type="repeat" description="Pumilio" evidence="3">
    <location>
        <begin position="170"/>
        <end position="205"/>
    </location>
</feature>
<dbReference type="InterPro" id="IPR001313">
    <property type="entry name" value="Pumilio_RNA-bd_rpt"/>
</dbReference>
<evidence type="ECO:0000313" key="7">
    <source>
        <dbReference type="Proteomes" id="UP000095023"/>
    </source>
</evidence>
<dbReference type="GO" id="GO:0030687">
    <property type="term" value="C:preribosome, large subunit precursor"/>
    <property type="evidence" value="ECO:0007669"/>
    <property type="project" value="EnsemblFungi"/>
</dbReference>
<sequence>MTMKRKSGSNSADKKAEFQSNKKSKTGFLESESESESEEVNDLALEENEDDISESSFQGFDETEDDGNSEVDEYDDSKPQGAHTAQRTLLKERKISRQHGKTIQHIKSLWEKLRQKKNISSKERRELVDKIWSESNSIVEDLVLKHDSSRVVQSLLKYGDANIRRDIALQLKGSYLDLAKSSYGKYLLVKLLHYGSKETRKDIVGALHGHYRKLMKHREGVYVIEDIYREYSTVEQKRQIIREFYGSEFAVFKDAGKSKTLAEIVAGSPDKRKIVMYNLKQAISSAVSKGSSGFNIIHAAMLDYISVSNEEETREFIDLVGEQIPELVHTTEGATVASLMIAKGTAKERKTMIKSLKQFAVELIKDSPGNVVLIALFSCVDDTVLIGKSFVGEYRPQIVDLLAHTHARIPFMTLLAGRKTRYLDSAALNILKQVDEAKVNTSKKEDSARDEEVLAHFSPLLISAVSSSARTLLDSTSGTDSLTQILFNAPGDISAAVDAVAGIFEDAKARDELLSKSYVGKALRNLINDGTWSHQEKCIVKNDKRTGFKEAITPIVLNDIESWALGDGSFVVQTVLENSSGADKEKLKAAIAKLKPKLELKQETNKGCKLLIQAISK</sequence>
<feature type="compositionally biased region" description="Acidic residues" evidence="4">
    <location>
        <begin position="61"/>
        <end position="75"/>
    </location>
</feature>
<dbReference type="PANTHER" id="PTHR13389">
    <property type="entry name" value="PUMILIO HOMOLOG 3"/>
    <property type="match status" value="1"/>
</dbReference>
<dbReference type="GO" id="GO:0000900">
    <property type="term" value="F:mRNA regulatory element binding translation repressor activity"/>
    <property type="evidence" value="ECO:0007669"/>
    <property type="project" value="EnsemblFungi"/>
</dbReference>
<evidence type="ECO:0000256" key="1">
    <source>
        <dbReference type="ARBA" id="ARBA00022737"/>
    </source>
</evidence>
<dbReference type="Pfam" id="PF08144">
    <property type="entry name" value="CPL"/>
    <property type="match status" value="1"/>
</dbReference>
<dbReference type="InterPro" id="IPR016024">
    <property type="entry name" value="ARM-type_fold"/>
</dbReference>
<dbReference type="Pfam" id="PF00806">
    <property type="entry name" value="PUF"/>
    <property type="match status" value="3"/>
</dbReference>
<dbReference type="Proteomes" id="UP000095023">
    <property type="component" value="Unassembled WGS sequence"/>
</dbReference>
<dbReference type="EMBL" id="KV453843">
    <property type="protein sequence ID" value="ODV89039.1"/>
    <property type="molecule type" value="Genomic_DNA"/>
</dbReference>
<dbReference type="GO" id="GO:0003730">
    <property type="term" value="F:mRNA 3'-UTR binding"/>
    <property type="evidence" value="ECO:0007669"/>
    <property type="project" value="EnsemblFungi"/>
</dbReference>
<gene>
    <name evidence="6" type="ORF">CANCADRAFT_148426</name>
</gene>
<dbReference type="GO" id="GO:0101031">
    <property type="term" value="C:protein folding chaperone complex"/>
    <property type="evidence" value="ECO:0007669"/>
    <property type="project" value="EnsemblFungi"/>
</dbReference>
<dbReference type="SUPFAM" id="SSF48371">
    <property type="entry name" value="ARM repeat"/>
    <property type="match status" value="1"/>
</dbReference>
<feature type="domain" description="PUM-HD" evidence="5">
    <location>
        <begin position="108"/>
        <end position="489"/>
    </location>
</feature>
<dbReference type="GO" id="GO:0050821">
    <property type="term" value="P:protein stabilization"/>
    <property type="evidence" value="ECO:0007669"/>
    <property type="project" value="EnsemblFungi"/>
</dbReference>
<dbReference type="AlphaFoldDB" id="A0A1E4TBB7"/>
<dbReference type="InterPro" id="IPR012959">
    <property type="entry name" value="CPL_dom"/>
</dbReference>
<feature type="compositionally biased region" description="Acidic residues" evidence="4">
    <location>
        <begin position="31"/>
        <end position="53"/>
    </location>
</feature>
<dbReference type="InterPro" id="IPR033133">
    <property type="entry name" value="PUM-HD"/>
</dbReference>
<dbReference type="PROSITE" id="PS50303">
    <property type="entry name" value="PUM_HD"/>
    <property type="match status" value="1"/>
</dbReference>
<dbReference type="PANTHER" id="PTHR13389:SF0">
    <property type="entry name" value="PUMILIO HOMOLOG 3"/>
    <property type="match status" value="1"/>
</dbReference>
<feature type="region of interest" description="Disordered" evidence="4">
    <location>
        <begin position="1"/>
        <end position="100"/>
    </location>
</feature>
<dbReference type="InterPro" id="IPR040059">
    <property type="entry name" value="PUM3"/>
</dbReference>
<keyword evidence="2" id="KW-0694">RNA-binding</keyword>
<evidence type="ECO:0000259" key="5">
    <source>
        <dbReference type="PROSITE" id="PS50303"/>
    </source>
</evidence>
<accession>A0A1E4TBB7</accession>
<proteinExistence type="predicted"/>
<dbReference type="PROSITE" id="PS50302">
    <property type="entry name" value="PUM"/>
    <property type="match status" value="1"/>
</dbReference>
<dbReference type="GO" id="GO:0048027">
    <property type="term" value="F:mRNA 5'-UTR binding"/>
    <property type="evidence" value="ECO:0007669"/>
    <property type="project" value="EnsemblFungi"/>
</dbReference>
<evidence type="ECO:0000256" key="3">
    <source>
        <dbReference type="PROSITE-ProRule" id="PRU00317"/>
    </source>
</evidence>
<evidence type="ECO:0000256" key="2">
    <source>
        <dbReference type="ARBA" id="ARBA00022884"/>
    </source>
</evidence>
<protein>
    <recommendedName>
        <fullName evidence="5">PUM-HD domain-containing protein</fullName>
    </recommendedName>
</protein>
<dbReference type="GO" id="GO:0015934">
    <property type="term" value="C:large ribosomal subunit"/>
    <property type="evidence" value="ECO:0007669"/>
    <property type="project" value="EnsemblFungi"/>
</dbReference>
<dbReference type="GO" id="GO:0005730">
    <property type="term" value="C:nucleolus"/>
    <property type="evidence" value="ECO:0007669"/>
    <property type="project" value="EnsemblFungi"/>
</dbReference>
<evidence type="ECO:0000313" key="6">
    <source>
        <dbReference type="EMBL" id="ODV89039.1"/>
    </source>
</evidence>
<dbReference type="InterPro" id="IPR011989">
    <property type="entry name" value="ARM-like"/>
</dbReference>
<keyword evidence="7" id="KW-1185">Reference proteome</keyword>
<keyword evidence="1" id="KW-0677">Repeat</keyword>
<dbReference type="OrthoDB" id="497380at2759"/>
<reference evidence="7" key="1">
    <citation type="submission" date="2016-02" db="EMBL/GenBank/DDBJ databases">
        <title>Comparative genomics of biotechnologically important yeasts.</title>
        <authorList>
            <consortium name="DOE Joint Genome Institute"/>
            <person name="Riley R."/>
            <person name="Haridas S."/>
            <person name="Wolfe K.H."/>
            <person name="Lopes M.R."/>
            <person name="Hittinger C.T."/>
            <person name="Goker M."/>
            <person name="Salamov A."/>
            <person name="Wisecaver J."/>
            <person name="Long T.M."/>
            <person name="Aerts A.L."/>
            <person name="Barry K."/>
            <person name="Choi C."/>
            <person name="Clum A."/>
            <person name="Coughlan A.Y."/>
            <person name="Deshpande S."/>
            <person name="Douglass A.P."/>
            <person name="Hanson S.J."/>
            <person name="Klenk H.-P."/>
            <person name="Labutti K."/>
            <person name="Lapidus A."/>
            <person name="Lindquist E."/>
            <person name="Lipzen A."/>
            <person name="Meier-Kolthoff J.P."/>
            <person name="Ohm R.A."/>
            <person name="Otillar R.P."/>
            <person name="Pangilinan J."/>
            <person name="Peng Y."/>
            <person name="Rokas A."/>
            <person name="Rosa C.A."/>
            <person name="Scheuner C."/>
            <person name="Sibirny A.A."/>
            <person name="Slot J.C."/>
            <person name="Stielow J.B."/>
            <person name="Sun H."/>
            <person name="Kurtzman C.P."/>
            <person name="Blackwell M."/>
            <person name="Jeffries T.W."/>
            <person name="Grigoriev I.V."/>
        </authorList>
    </citation>
    <scope>NUCLEOTIDE SEQUENCE [LARGE SCALE GENOMIC DNA]</scope>
    <source>
        <strain evidence="7">NRRL Y-17796</strain>
    </source>
</reference>
<dbReference type="SMART" id="SM00025">
    <property type="entry name" value="Pumilio"/>
    <property type="match status" value="5"/>
</dbReference>